<sequence length="188" mass="20673">MAIYTIDDVSLLVGPVEFPVVPGVGLQLPGNAVELDITLPTPDAGHLWVWQDNAPVQVPDNRGTVYHTETGAEQQWILPGDLPSIYTPITWPGAHHIWNGEDWLLDKQALNAAQVEHALSQRDGLLAAAAIRIAPLEDAVELGIATQTDEAALREWKIYRVDLNRIENQEGFPSDIAWPSLPAARRAR</sequence>
<dbReference type="Proteomes" id="UP000093104">
    <property type="component" value="Unassembled WGS sequence"/>
</dbReference>
<accession>A0A1C7Z808</accession>
<dbReference type="Pfam" id="PF02413">
    <property type="entry name" value="Caudo_TAP"/>
    <property type="match status" value="1"/>
</dbReference>
<dbReference type="PANTHER" id="PTHR34413:SF2">
    <property type="entry name" value="PROPHAGE TAIL FIBER ASSEMBLY PROTEIN HOMOLOG TFAE-RELATED"/>
    <property type="match status" value="1"/>
</dbReference>
<dbReference type="OrthoDB" id="8596093at2"/>
<gene>
    <name evidence="1" type="ORF">AFK24_09580</name>
</gene>
<dbReference type="PANTHER" id="PTHR34413">
    <property type="entry name" value="PROPHAGE TAIL FIBER ASSEMBLY PROTEIN HOMOLOG TFAE-RELATED-RELATED"/>
    <property type="match status" value="1"/>
</dbReference>
<evidence type="ECO:0008006" key="3">
    <source>
        <dbReference type="Google" id="ProtNLM"/>
    </source>
</evidence>
<name>A0A1C7Z808_PSESX</name>
<reference evidence="1 2" key="1">
    <citation type="submission" date="2015-07" db="EMBL/GenBank/DDBJ databases">
        <title>Draft genome sequence of a diazotrophic, plant growth-promoting rhizobacterium of the Pseudomonas syringae complex.</title>
        <authorList>
            <person name="Patten C.L."/>
            <person name="Jeong H."/>
        </authorList>
    </citation>
    <scope>NUCLEOTIDE SEQUENCE [LARGE SCALE GENOMIC DNA]</scope>
    <source>
        <strain evidence="1 2">GR12-2</strain>
    </source>
</reference>
<organism evidence="1 2">
    <name type="scientific">Pseudomonas syringae</name>
    <dbReference type="NCBI Taxonomy" id="317"/>
    <lineage>
        <taxon>Bacteria</taxon>
        <taxon>Pseudomonadati</taxon>
        <taxon>Pseudomonadota</taxon>
        <taxon>Gammaproteobacteria</taxon>
        <taxon>Pseudomonadales</taxon>
        <taxon>Pseudomonadaceae</taxon>
        <taxon>Pseudomonas</taxon>
    </lineage>
</organism>
<comment type="caution">
    <text evidence="1">The sequence shown here is derived from an EMBL/GenBank/DDBJ whole genome shotgun (WGS) entry which is preliminary data.</text>
</comment>
<dbReference type="RefSeq" id="WP_065833013.1">
    <property type="nucleotide sequence ID" value="NZ_LGSI01000035.1"/>
</dbReference>
<protein>
    <recommendedName>
        <fullName evidence="3">Phage tail protein</fullName>
    </recommendedName>
</protein>
<dbReference type="InterPro" id="IPR051220">
    <property type="entry name" value="TFA_Chaperone"/>
</dbReference>
<proteinExistence type="predicted"/>
<evidence type="ECO:0000313" key="1">
    <source>
        <dbReference type="EMBL" id="OCR25310.1"/>
    </source>
</evidence>
<dbReference type="AlphaFoldDB" id="A0A1C7Z808"/>
<dbReference type="InterPro" id="IPR003458">
    <property type="entry name" value="Phage_T4_Gp38_tail_assem"/>
</dbReference>
<dbReference type="EMBL" id="LGSI01000035">
    <property type="protein sequence ID" value="OCR25310.1"/>
    <property type="molecule type" value="Genomic_DNA"/>
</dbReference>
<evidence type="ECO:0000313" key="2">
    <source>
        <dbReference type="Proteomes" id="UP000093104"/>
    </source>
</evidence>